<evidence type="ECO:0000313" key="2">
    <source>
        <dbReference type="Proteomes" id="UP000798662"/>
    </source>
</evidence>
<proteinExistence type="predicted"/>
<dbReference type="EMBL" id="CM020618">
    <property type="protein sequence ID" value="KAK1857783.1"/>
    <property type="molecule type" value="Genomic_DNA"/>
</dbReference>
<organism evidence="1 2">
    <name type="scientific">Pyropia yezoensis</name>
    <name type="common">Susabi-nori</name>
    <name type="synonym">Porphyra yezoensis</name>
    <dbReference type="NCBI Taxonomy" id="2788"/>
    <lineage>
        <taxon>Eukaryota</taxon>
        <taxon>Rhodophyta</taxon>
        <taxon>Bangiophyceae</taxon>
        <taxon>Bangiales</taxon>
        <taxon>Bangiaceae</taxon>
        <taxon>Pyropia</taxon>
    </lineage>
</organism>
<name>A0ACC3BIP4_PYRYE</name>
<gene>
    <name evidence="1" type="ORF">I4F81_000398</name>
</gene>
<reference evidence="1" key="1">
    <citation type="submission" date="2019-11" db="EMBL/GenBank/DDBJ databases">
        <title>Nori genome reveals adaptations in red seaweeds to the harsh intertidal environment.</title>
        <authorList>
            <person name="Wang D."/>
            <person name="Mao Y."/>
        </authorList>
    </citation>
    <scope>NUCLEOTIDE SEQUENCE</scope>
    <source>
        <tissue evidence="1">Gametophyte</tissue>
    </source>
</reference>
<protein>
    <submittedName>
        <fullName evidence="1">Uncharacterized protein</fullName>
    </submittedName>
</protein>
<keyword evidence="2" id="KW-1185">Reference proteome</keyword>
<evidence type="ECO:0000313" key="1">
    <source>
        <dbReference type="EMBL" id="KAK1857783.1"/>
    </source>
</evidence>
<accession>A0ACC3BIP4</accession>
<sequence length="293" mass="29794">MGRFRVRRLPPSVAELVITLSNRHVKTQLWDRATHRVVVAAESVEPALRYKIFQQNAPATGAAGAAAAAAATAANTTAPPSPFPGLTPPAPAADPPATTPPPPPPPGSPARTPTPTPTTLSPPAEGGAPPRPFDFGSYATASVAAAGIVGAALASRAAAAGVAGVVWKTHPPPRYHGKVKAVVDALAAEGVTVYSRGEPAGGPVAAHAPPGREGGGAPSEGEEVELGGGMRRGRGSGRRRRHPAHEGHECGVWWPRSSGRVAAGGVGALCRCRCLFFFVFCSSARLSMMPAVP</sequence>
<comment type="caution">
    <text evidence="1">The sequence shown here is derived from an EMBL/GenBank/DDBJ whole genome shotgun (WGS) entry which is preliminary data.</text>
</comment>
<dbReference type="Proteomes" id="UP000798662">
    <property type="component" value="Chromosome 1"/>
</dbReference>